<feature type="domain" description="DUF1206" evidence="3">
    <location>
        <begin position="206"/>
        <end position="274"/>
    </location>
</feature>
<evidence type="ECO:0000313" key="4">
    <source>
        <dbReference type="EMBL" id="WAZ19332.1"/>
    </source>
</evidence>
<feature type="domain" description="DUF1206" evidence="3">
    <location>
        <begin position="112"/>
        <end position="180"/>
    </location>
</feature>
<name>A0ABY7K7R2_9ACTN</name>
<keyword evidence="2" id="KW-0472">Membrane</keyword>
<dbReference type="RefSeq" id="WP_269657019.1">
    <property type="nucleotide sequence ID" value="NZ_CP114413.1"/>
</dbReference>
<dbReference type="Pfam" id="PF06724">
    <property type="entry name" value="DUF1206"/>
    <property type="match status" value="3"/>
</dbReference>
<feature type="transmembrane region" description="Helical" evidence="2">
    <location>
        <begin position="198"/>
        <end position="222"/>
    </location>
</feature>
<dbReference type="InterPro" id="IPR009597">
    <property type="entry name" value="DUF1206"/>
</dbReference>
<dbReference type="EMBL" id="CP114413">
    <property type="protein sequence ID" value="WAZ19332.1"/>
    <property type="molecule type" value="Genomic_DNA"/>
</dbReference>
<feature type="transmembrane region" description="Helical" evidence="2">
    <location>
        <begin position="157"/>
        <end position="178"/>
    </location>
</feature>
<keyword evidence="2" id="KW-1133">Transmembrane helix</keyword>
<evidence type="ECO:0000256" key="1">
    <source>
        <dbReference type="SAM" id="MobiDB-lite"/>
    </source>
</evidence>
<feature type="compositionally biased region" description="Low complexity" evidence="1">
    <location>
        <begin position="11"/>
        <end position="20"/>
    </location>
</feature>
<organism evidence="4 5">
    <name type="scientific">Streptomyces cinnabarinus</name>
    <dbReference type="NCBI Taxonomy" id="67287"/>
    <lineage>
        <taxon>Bacteria</taxon>
        <taxon>Bacillati</taxon>
        <taxon>Actinomycetota</taxon>
        <taxon>Actinomycetes</taxon>
        <taxon>Kitasatosporales</taxon>
        <taxon>Streptomycetaceae</taxon>
        <taxon>Streptomyces</taxon>
    </lineage>
</organism>
<evidence type="ECO:0000259" key="3">
    <source>
        <dbReference type="Pfam" id="PF06724"/>
    </source>
</evidence>
<keyword evidence="5" id="KW-1185">Reference proteome</keyword>
<proteinExistence type="predicted"/>
<feature type="transmembrane region" description="Helical" evidence="2">
    <location>
        <begin position="251"/>
        <end position="272"/>
    </location>
</feature>
<feature type="region of interest" description="Disordered" evidence="1">
    <location>
        <begin position="1"/>
        <end position="20"/>
    </location>
</feature>
<keyword evidence="2" id="KW-0812">Transmembrane</keyword>
<protein>
    <submittedName>
        <fullName evidence="4">DUF1206 domain-containing protein</fullName>
    </submittedName>
</protein>
<feature type="transmembrane region" description="Helical" evidence="2">
    <location>
        <begin position="70"/>
        <end position="88"/>
    </location>
</feature>
<feature type="transmembrane region" description="Helical" evidence="2">
    <location>
        <begin position="31"/>
        <end position="50"/>
    </location>
</feature>
<dbReference type="Proteomes" id="UP001164439">
    <property type="component" value="Chromosome"/>
</dbReference>
<gene>
    <name evidence="4" type="ORF">STRCI_000374</name>
</gene>
<evidence type="ECO:0000313" key="5">
    <source>
        <dbReference type="Proteomes" id="UP001164439"/>
    </source>
</evidence>
<feature type="transmembrane region" description="Helical" evidence="2">
    <location>
        <begin position="109"/>
        <end position="126"/>
    </location>
</feature>
<sequence>MNPSIPTRAGRTPAEPKAAASATEGAARAGLAARGVIYLLVGALALQIAFGHRAEADRQGALATLSDQPFGTVLLWALGIGLVGMALWRLSEAVFGAVGPDGRKAHKRLLAVGRCLFYGFVAYSVLRFTVSGGGGGSGDEQSRDITASAMDLPAGRWLVGLGGAAIVAAGLWIGVQAIRREYRETLKLGEMSAPERWLTDVTGAGGGVARGVVFAALGAFAVQAAVDHESDKAKGMDDTLRSFADTPLGPWLLACVAFGLVLFGLFSFVLAVRRRV</sequence>
<accession>A0ABY7K7R2</accession>
<evidence type="ECO:0000256" key="2">
    <source>
        <dbReference type="SAM" id="Phobius"/>
    </source>
</evidence>
<feature type="domain" description="DUF1206" evidence="3">
    <location>
        <begin position="29"/>
        <end position="95"/>
    </location>
</feature>
<reference evidence="4" key="1">
    <citation type="submission" date="2022-12" db="EMBL/GenBank/DDBJ databases">
        <authorList>
            <person name="Ruckert C."/>
            <person name="Busche T."/>
            <person name="Kalinowski J."/>
            <person name="Wittmann C."/>
        </authorList>
    </citation>
    <scope>NUCLEOTIDE SEQUENCE</scope>
    <source>
        <strain evidence="4">DSM 40467</strain>
    </source>
</reference>